<dbReference type="PANTHER" id="PTHR43280">
    <property type="entry name" value="ARAC-FAMILY TRANSCRIPTIONAL REGULATOR"/>
    <property type="match status" value="1"/>
</dbReference>
<keyword evidence="6" id="KW-1185">Reference proteome</keyword>
<dbReference type="SUPFAM" id="SSF46689">
    <property type="entry name" value="Homeodomain-like"/>
    <property type="match status" value="1"/>
</dbReference>
<dbReference type="PRINTS" id="PR00032">
    <property type="entry name" value="HTHARAC"/>
</dbReference>
<feature type="domain" description="HTH araC/xylS-type" evidence="4">
    <location>
        <begin position="194"/>
        <end position="292"/>
    </location>
</feature>
<dbReference type="Gene3D" id="1.10.10.60">
    <property type="entry name" value="Homeodomain-like"/>
    <property type="match status" value="1"/>
</dbReference>
<dbReference type="SUPFAM" id="SSF51215">
    <property type="entry name" value="Regulatory protein AraC"/>
    <property type="match status" value="1"/>
</dbReference>
<evidence type="ECO:0000259" key="4">
    <source>
        <dbReference type="PROSITE" id="PS01124"/>
    </source>
</evidence>
<sequence length="299" mass="34755">MFKKQQNLCESVIEQMRPKSRWQDDVFLAEACKERFLTVEDIPEMKSSGVYMAGMAKLYDAYWVERESVDVHTLIFTQEGGGILTTSTSVQAITPYTLVVLPAETSFRFELDPQYNYWKMAWMLTPSTPQWQHIASLGQRIVPFGECEQIWSLMNLVYFEIGGRASYRKLLMSEIIRSLTGFEPKSTSTTARVQALYNEIESSLHLAWTVAGMAERVFISEEQLNRVTKSLFNVSPRRKLIQLRMDKSTSLLKQQDWSVSMIANRLGYKDPYNFSHRFKKHFGLSPSQYRKSYQILDRD</sequence>
<evidence type="ECO:0000313" key="6">
    <source>
        <dbReference type="Proteomes" id="UP001223712"/>
    </source>
</evidence>
<gene>
    <name evidence="5" type="ORF">QWY96_16440</name>
</gene>
<organism evidence="5 6">
    <name type="scientific">Vibrio artabrorum</name>
    <dbReference type="NCBI Taxonomy" id="446374"/>
    <lineage>
        <taxon>Bacteria</taxon>
        <taxon>Pseudomonadati</taxon>
        <taxon>Pseudomonadota</taxon>
        <taxon>Gammaproteobacteria</taxon>
        <taxon>Vibrionales</taxon>
        <taxon>Vibrionaceae</taxon>
        <taxon>Vibrio</taxon>
    </lineage>
</organism>
<evidence type="ECO:0000313" key="5">
    <source>
        <dbReference type="EMBL" id="MDN3702085.1"/>
    </source>
</evidence>
<dbReference type="InterPro" id="IPR018060">
    <property type="entry name" value="HTH_AraC"/>
</dbReference>
<accession>A0ABT8CM71</accession>
<protein>
    <submittedName>
        <fullName evidence="5">AraC family transcriptional regulator</fullName>
    </submittedName>
</protein>
<dbReference type="InterPro" id="IPR009057">
    <property type="entry name" value="Homeodomain-like_sf"/>
</dbReference>
<dbReference type="PANTHER" id="PTHR43280:SF2">
    <property type="entry name" value="HTH-TYPE TRANSCRIPTIONAL REGULATOR EXSA"/>
    <property type="match status" value="1"/>
</dbReference>
<keyword evidence="2" id="KW-0238">DNA-binding</keyword>
<dbReference type="Proteomes" id="UP001223712">
    <property type="component" value="Unassembled WGS sequence"/>
</dbReference>
<keyword evidence="1" id="KW-0805">Transcription regulation</keyword>
<dbReference type="PROSITE" id="PS01124">
    <property type="entry name" value="HTH_ARAC_FAMILY_2"/>
    <property type="match status" value="1"/>
</dbReference>
<dbReference type="Pfam" id="PF12833">
    <property type="entry name" value="HTH_18"/>
    <property type="match status" value="1"/>
</dbReference>
<dbReference type="EMBL" id="JAUFQY010000002">
    <property type="protein sequence ID" value="MDN3702085.1"/>
    <property type="molecule type" value="Genomic_DNA"/>
</dbReference>
<evidence type="ECO:0000256" key="2">
    <source>
        <dbReference type="ARBA" id="ARBA00023125"/>
    </source>
</evidence>
<reference evidence="6" key="1">
    <citation type="journal article" date="2019" name="Int. J. Syst. Evol. Microbiol.">
        <title>The Global Catalogue of Microorganisms (GCM) 10K type strain sequencing project: providing services to taxonomists for standard genome sequencing and annotation.</title>
        <authorList>
            <consortium name="The Broad Institute Genomics Platform"/>
            <consortium name="The Broad Institute Genome Sequencing Center for Infectious Disease"/>
            <person name="Wu L."/>
            <person name="Ma J."/>
        </authorList>
    </citation>
    <scope>NUCLEOTIDE SEQUENCE [LARGE SCALE GENOMIC DNA]</scope>
    <source>
        <strain evidence="6">CECT 7226</strain>
    </source>
</reference>
<dbReference type="RefSeq" id="WP_261840052.1">
    <property type="nucleotide sequence ID" value="NZ_AP025459.1"/>
</dbReference>
<proteinExistence type="predicted"/>
<name>A0ABT8CM71_9VIBR</name>
<comment type="caution">
    <text evidence="5">The sequence shown here is derived from an EMBL/GenBank/DDBJ whole genome shotgun (WGS) entry which is preliminary data.</text>
</comment>
<dbReference type="InterPro" id="IPR020449">
    <property type="entry name" value="Tscrpt_reg_AraC-type_HTH"/>
</dbReference>
<dbReference type="InterPro" id="IPR037923">
    <property type="entry name" value="HTH-like"/>
</dbReference>
<evidence type="ECO:0000256" key="1">
    <source>
        <dbReference type="ARBA" id="ARBA00023015"/>
    </source>
</evidence>
<dbReference type="PROSITE" id="PS00041">
    <property type="entry name" value="HTH_ARAC_FAMILY_1"/>
    <property type="match status" value="1"/>
</dbReference>
<dbReference type="InterPro" id="IPR018062">
    <property type="entry name" value="HTH_AraC-typ_CS"/>
</dbReference>
<dbReference type="SMART" id="SM00342">
    <property type="entry name" value="HTH_ARAC"/>
    <property type="match status" value="1"/>
</dbReference>
<keyword evidence="3" id="KW-0804">Transcription</keyword>
<evidence type="ECO:0000256" key="3">
    <source>
        <dbReference type="ARBA" id="ARBA00023163"/>
    </source>
</evidence>